<dbReference type="Pfam" id="PF05919">
    <property type="entry name" value="Mitovir_RNA_pol"/>
    <property type="match status" value="1"/>
</dbReference>
<organism evidence="4">
    <name type="scientific">Mitovirus AEF-2013</name>
    <dbReference type="NCBI Taxonomy" id="1437189"/>
    <lineage>
        <taxon>Viruses</taxon>
        <taxon>Riboviria</taxon>
        <taxon>Orthornavirae</taxon>
        <taxon>Lenarviricota</taxon>
        <taxon>Howeltoviricetes</taxon>
        <taxon>Cryppavirales</taxon>
        <taxon>Mitoviridae</taxon>
        <taxon>Mitovirus</taxon>
    </lineage>
</organism>
<proteinExistence type="predicted"/>
<dbReference type="EMBL" id="KF298270">
    <property type="protein sequence ID" value="AGW51760.1"/>
    <property type="molecule type" value="Genomic_RNA"/>
</dbReference>
<keyword evidence="3" id="KW-0548">Nucleotidyltransferase</keyword>
<dbReference type="PANTHER" id="PTHR34456">
    <property type="entry name" value="MITOVIRUS RNA-DEPENDENT RNA POLYMERASE"/>
    <property type="match status" value="1"/>
</dbReference>
<dbReference type="PANTHER" id="PTHR34456:SF13">
    <property type="entry name" value="REVERSE TRANSCRIPTASE DOMAIN-CONTAINING PROTEIN"/>
    <property type="match status" value="1"/>
</dbReference>
<evidence type="ECO:0000256" key="3">
    <source>
        <dbReference type="ARBA" id="ARBA00022695"/>
    </source>
</evidence>
<dbReference type="EMBL" id="KF298281">
    <property type="protein sequence ID" value="AGW51778.1"/>
    <property type="molecule type" value="Genomic_RNA"/>
</dbReference>
<dbReference type="InterPro" id="IPR008686">
    <property type="entry name" value="RNA_pol_mitovir"/>
</dbReference>
<sequence length="670" mass="75687">MKNLNNYLMSVMTWITTSFNSGSIDSTKATEHFLMITNEMCQCYGLGGAVKRVKSLRLAVTRWLSGVPLKKNEIQFRLTSDGLPVILGPILDLVRGSPEHKKLALTILYSTRTIVGQDEADLKPIEDVSTADITETIRYIPGFWRSFIGRKKPKSFPKWTSFHLSTKTGPNGHALVTSLTDLLALSDKQKEAIKLIGGEDLKRRIEFLDSNLVPTSVMYHIFGCTPGGNTRKLSVIQDKEMKTRVIGIFDYWSQSALYPLHKWIFTILRALPGDCTFDQNSFRSKLPSKGPYFSMDLSSATDRFPLSLQTKVLEYALGEKYAEAWSFLMSGTAFLLGKDSSRPVWYNAGQPMGAYSSWAMFTLCHHFVMYVCLRKEGLPLDSKLYCILGDDIVIAHKGLAHRYRELMETLGVQISEMKTHVSEDTYEFAKRWVHKGKEISPFPVHGVLEVRRRYNLLLAIIHSTVGKGWIPIISVTESLHRFHSIVIKSSRLRRILDSKIELCWIAMKLVWDSIDASGAMRILQRLYNLPIISSSNHTIAKAMVDNACVDLFSQSMESEGTGSSKVIFVLCVLTDPESGISPDLHDAWKESLPWFGIQGHFEEMYLKITKESYQIDLTGADWPWLARAVTIPNTDDIFSVRNYHAQAMASASLAKALKERAFTLAQNPYF</sequence>
<keyword evidence="1 4" id="KW-0696">RNA-directed RNA polymerase</keyword>
<evidence type="ECO:0000313" key="5">
    <source>
        <dbReference type="EMBL" id="AGW51778.1"/>
    </source>
</evidence>
<keyword evidence="2" id="KW-0808">Transferase</keyword>
<evidence type="ECO:0000256" key="2">
    <source>
        <dbReference type="ARBA" id="ARBA00022679"/>
    </source>
</evidence>
<evidence type="ECO:0000256" key="1">
    <source>
        <dbReference type="ARBA" id="ARBA00022484"/>
    </source>
</evidence>
<evidence type="ECO:0000313" key="4">
    <source>
        <dbReference type="EMBL" id="AGW51760.1"/>
    </source>
</evidence>
<dbReference type="SUPFAM" id="SSF56672">
    <property type="entry name" value="DNA/RNA polymerases"/>
    <property type="match status" value="1"/>
</dbReference>
<protein>
    <submittedName>
        <fullName evidence="4">RNA-dependent RNA polymerase-like protein</fullName>
    </submittedName>
</protein>
<dbReference type="GO" id="GO:0003968">
    <property type="term" value="F:RNA-directed RNA polymerase activity"/>
    <property type="evidence" value="ECO:0007669"/>
    <property type="project" value="UniProtKB-KW"/>
</dbReference>
<reference evidence="4" key="1">
    <citation type="journal article" date="2013" name="PLoS ONE">
        <title>Novel virus discovery and genome reconstruction from field RNA samples reveals highly divergent viruses in dipteran hosts.</title>
        <authorList>
            <person name="Cook S."/>
            <person name="Chung B.Y."/>
            <person name="Bass D."/>
            <person name="Moureau G."/>
            <person name="Tang S."/>
            <person name="McAlister E."/>
            <person name="Culverwell C.L."/>
            <person name="Glucksman E."/>
            <person name="Wang H."/>
            <person name="Brown T.D."/>
            <person name="Gould E.A."/>
            <person name="Harbach R.E."/>
            <person name="de Lamballerie X."/>
            <person name="Firth A.E."/>
        </authorList>
    </citation>
    <scope>NUCLEOTIDE SEQUENCE</scope>
    <source>
        <strain evidence="4">Acc_7.5</strain>
        <strain evidence="5">Acc_7.5s</strain>
    </source>
</reference>
<dbReference type="InterPro" id="IPR043502">
    <property type="entry name" value="DNA/RNA_pol_sf"/>
</dbReference>
<accession>U3PUQ1</accession>
<name>U3PUQ1_9VIRU</name>